<evidence type="ECO:0000256" key="2">
    <source>
        <dbReference type="SAM" id="Phobius"/>
    </source>
</evidence>
<dbReference type="AlphaFoldDB" id="A0AAD8XKK8"/>
<protein>
    <submittedName>
        <fullName evidence="3">Uncharacterized protein</fullName>
    </submittedName>
</protein>
<reference evidence="3" key="1">
    <citation type="submission" date="2021-12" db="EMBL/GenBank/DDBJ databases">
        <title>Comparative genomics, transcriptomics and evolutionary studies reveal genomic signatures of adaptation to plant cell wall in hemibiotrophic fungi.</title>
        <authorList>
            <consortium name="DOE Joint Genome Institute"/>
            <person name="Baroncelli R."/>
            <person name="Diaz J.F."/>
            <person name="Benocci T."/>
            <person name="Peng M."/>
            <person name="Battaglia E."/>
            <person name="Haridas S."/>
            <person name="Andreopoulos W."/>
            <person name="Labutti K."/>
            <person name="Pangilinan J."/>
            <person name="Floch G.L."/>
            <person name="Makela M.R."/>
            <person name="Henrissat B."/>
            <person name="Grigoriev I.V."/>
            <person name="Crouch J.A."/>
            <person name="De Vries R.P."/>
            <person name="Sukno S.A."/>
            <person name="Thon M.R."/>
        </authorList>
    </citation>
    <scope>NUCLEOTIDE SEQUENCE</scope>
    <source>
        <strain evidence="3">CBS 112980</strain>
    </source>
</reference>
<dbReference type="GeneID" id="85391294"/>
<evidence type="ECO:0000256" key="1">
    <source>
        <dbReference type="SAM" id="MobiDB-lite"/>
    </source>
</evidence>
<evidence type="ECO:0000313" key="3">
    <source>
        <dbReference type="EMBL" id="KAK1729107.1"/>
    </source>
</evidence>
<dbReference type="Proteomes" id="UP001244207">
    <property type="component" value="Unassembled WGS sequence"/>
</dbReference>
<keyword evidence="4" id="KW-1185">Reference proteome</keyword>
<feature type="region of interest" description="Disordered" evidence="1">
    <location>
        <begin position="58"/>
        <end position="85"/>
    </location>
</feature>
<organism evidence="3 4">
    <name type="scientific">Glomerella acutata</name>
    <name type="common">Colletotrichum acutatum</name>
    <dbReference type="NCBI Taxonomy" id="27357"/>
    <lineage>
        <taxon>Eukaryota</taxon>
        <taxon>Fungi</taxon>
        <taxon>Dikarya</taxon>
        <taxon>Ascomycota</taxon>
        <taxon>Pezizomycotina</taxon>
        <taxon>Sordariomycetes</taxon>
        <taxon>Hypocreomycetidae</taxon>
        <taxon>Glomerellales</taxon>
        <taxon>Glomerellaceae</taxon>
        <taxon>Colletotrichum</taxon>
        <taxon>Colletotrichum acutatum species complex</taxon>
    </lineage>
</organism>
<gene>
    <name evidence="3" type="ORF">BDZ83DRAFT_606787</name>
</gene>
<feature type="compositionally biased region" description="Low complexity" evidence="1">
    <location>
        <begin position="63"/>
        <end position="79"/>
    </location>
</feature>
<feature type="transmembrane region" description="Helical" evidence="2">
    <location>
        <begin position="12"/>
        <end position="30"/>
    </location>
</feature>
<accession>A0AAD8XKK8</accession>
<keyword evidence="2" id="KW-1133">Transmembrane helix</keyword>
<proteinExistence type="predicted"/>
<sequence length="85" mass="9336">MGIQPWRNRHAGNYLSIYLFLFCIQHATLFSRSPSVPPIPSVSRGTVWSVSVKVPIRTSRTHGSCGPSSRSPPGWGWSGEETPLA</sequence>
<keyword evidence="2" id="KW-0812">Transmembrane</keyword>
<name>A0AAD8XKK8_GLOAC</name>
<comment type="caution">
    <text evidence="3">The sequence shown here is derived from an EMBL/GenBank/DDBJ whole genome shotgun (WGS) entry which is preliminary data.</text>
</comment>
<dbReference type="RefSeq" id="XP_060369162.1">
    <property type="nucleotide sequence ID" value="XM_060507395.1"/>
</dbReference>
<keyword evidence="2" id="KW-0472">Membrane</keyword>
<evidence type="ECO:0000313" key="4">
    <source>
        <dbReference type="Proteomes" id="UP001244207"/>
    </source>
</evidence>
<dbReference type="EMBL" id="JAHMHS010000013">
    <property type="protein sequence ID" value="KAK1729107.1"/>
    <property type="molecule type" value="Genomic_DNA"/>
</dbReference>